<proteinExistence type="predicted"/>
<evidence type="ECO:0000313" key="2">
    <source>
        <dbReference type="EMBL" id="RLP72531.1"/>
    </source>
</evidence>
<reference evidence="2 3" key="1">
    <citation type="submission" date="2018-10" db="EMBL/GenBank/DDBJ databases">
        <authorList>
            <person name="Li J."/>
        </authorList>
    </citation>
    <scope>NUCLEOTIDE SEQUENCE [LARGE SCALE GENOMIC DNA]</scope>
    <source>
        <strain evidence="2 3">CCTCC AB209002</strain>
    </source>
</reference>
<dbReference type="InterPro" id="IPR036188">
    <property type="entry name" value="FAD/NAD-bd_sf"/>
</dbReference>
<dbReference type="Proteomes" id="UP000270299">
    <property type="component" value="Unassembled WGS sequence"/>
</dbReference>
<accession>A0A3L6ZYM0</accession>
<dbReference type="Pfam" id="PF13738">
    <property type="entry name" value="Pyr_redox_3"/>
    <property type="match status" value="1"/>
</dbReference>
<name>A0A3L6ZYM0_9MICO</name>
<protein>
    <submittedName>
        <fullName evidence="2">NAD(P)/FAD-dependent oxidoreductase</fullName>
    </submittedName>
</protein>
<keyword evidence="1" id="KW-0560">Oxidoreductase</keyword>
<dbReference type="EMBL" id="RCUV01000005">
    <property type="protein sequence ID" value="RLP72531.1"/>
    <property type="molecule type" value="Genomic_DNA"/>
</dbReference>
<dbReference type="PANTHER" id="PTHR43539:SF78">
    <property type="entry name" value="FLAVIN-CONTAINING MONOOXYGENASE"/>
    <property type="match status" value="1"/>
</dbReference>
<evidence type="ECO:0000256" key="1">
    <source>
        <dbReference type="ARBA" id="ARBA00023002"/>
    </source>
</evidence>
<dbReference type="PRINTS" id="PR00411">
    <property type="entry name" value="PNDRDTASEI"/>
</dbReference>
<gene>
    <name evidence="2" type="ORF">D9V29_05170</name>
</gene>
<dbReference type="PANTHER" id="PTHR43539">
    <property type="entry name" value="FLAVIN-BINDING MONOOXYGENASE-LIKE PROTEIN (AFU_ORTHOLOGUE AFUA_4G09220)"/>
    <property type="match status" value="1"/>
</dbReference>
<evidence type="ECO:0000313" key="3">
    <source>
        <dbReference type="Proteomes" id="UP000270299"/>
    </source>
</evidence>
<organism evidence="2 3">
    <name type="scientific">Mycetocola manganoxydans</name>
    <dbReference type="NCBI Taxonomy" id="699879"/>
    <lineage>
        <taxon>Bacteria</taxon>
        <taxon>Bacillati</taxon>
        <taxon>Actinomycetota</taxon>
        <taxon>Actinomycetes</taxon>
        <taxon>Micrococcales</taxon>
        <taxon>Microbacteriaceae</taxon>
        <taxon>Mycetocola</taxon>
    </lineage>
</organism>
<dbReference type="PRINTS" id="PR00368">
    <property type="entry name" value="FADPNR"/>
</dbReference>
<dbReference type="GO" id="GO:0050660">
    <property type="term" value="F:flavin adenine dinucleotide binding"/>
    <property type="evidence" value="ECO:0007669"/>
    <property type="project" value="TreeGrafter"/>
</dbReference>
<comment type="caution">
    <text evidence="2">The sequence shown here is derived from an EMBL/GenBank/DDBJ whole genome shotgun (WGS) entry which is preliminary data.</text>
</comment>
<dbReference type="Gene3D" id="3.50.50.60">
    <property type="entry name" value="FAD/NAD(P)-binding domain"/>
    <property type="match status" value="1"/>
</dbReference>
<dbReference type="SUPFAM" id="SSF51905">
    <property type="entry name" value="FAD/NAD(P)-binding domain"/>
    <property type="match status" value="1"/>
</dbReference>
<keyword evidence="3" id="KW-1185">Reference proteome</keyword>
<dbReference type="OrthoDB" id="178899at2"/>
<dbReference type="GO" id="GO:0004497">
    <property type="term" value="F:monooxygenase activity"/>
    <property type="evidence" value="ECO:0007669"/>
    <property type="project" value="TreeGrafter"/>
</dbReference>
<dbReference type="AlphaFoldDB" id="A0A3L6ZYM0"/>
<sequence>MLTPFSVSLDGVKGCRFVRAYQPAGRRPAGRTSALTALQCDVTPDSPASTLTPSPVTVDVVVIGAGQAGLSTAYHLQRRGFVPAGASRTDAPSYVVLDAEDGPGGAWRHRWKSLVMSTVNGISDLPGIPKPDVDPAQPSSEFLTGYFGAYERDLGFAIVRPVRVRTVSREDANPAGRLLVESDAGSWSTRAVVNATGTWTRPFWPLYPGQSAFTGRQLHVADYVSAGEFRGEHVVVVGGGISAVQLLDEISRETTTTWFTRREPVWRDAEFDAAAGSAAVALVEERVRKGLPPASVVSVTGLIWTPALRAAADRGVLERHPMFTAIEPTGVRLADGGFQAADVILWATGFRAALDHLAPLHVRSPGGGIVMDGTAVAAEPRVHLVGYGPSSSTIGANRAGRAAVSGIIRLLDAADAKTPAGTGVR</sequence>
<dbReference type="InterPro" id="IPR050982">
    <property type="entry name" value="Auxin_biosynth/cation_transpt"/>
</dbReference>